<dbReference type="OrthoDB" id="9799937at2"/>
<comment type="caution">
    <text evidence="1">The sequence shown here is derived from an EMBL/GenBank/DDBJ whole genome shotgun (WGS) entry which is preliminary data.</text>
</comment>
<dbReference type="Proteomes" id="UP000247814">
    <property type="component" value="Unassembled WGS sequence"/>
</dbReference>
<dbReference type="GO" id="GO:0016740">
    <property type="term" value="F:transferase activity"/>
    <property type="evidence" value="ECO:0007669"/>
    <property type="project" value="UniProtKB-KW"/>
</dbReference>
<dbReference type="InterPro" id="IPR009297">
    <property type="entry name" value="DUF952"/>
</dbReference>
<dbReference type="Gene3D" id="3.20.170.20">
    <property type="entry name" value="Protein of unknown function DUF952"/>
    <property type="match status" value="1"/>
</dbReference>
<dbReference type="SUPFAM" id="SSF56399">
    <property type="entry name" value="ADP-ribosylation"/>
    <property type="match status" value="1"/>
</dbReference>
<dbReference type="RefSeq" id="WP_110570016.1">
    <property type="nucleotide sequence ID" value="NZ_CP137147.1"/>
</dbReference>
<reference evidence="1 2" key="1">
    <citation type="submission" date="2017-07" db="EMBL/GenBank/DDBJ databases">
        <title>A draft genome sequence of Komagataeibacter sucrofermentans LMG 18788.</title>
        <authorList>
            <person name="Skraban J."/>
            <person name="Cleenwerck I."/>
            <person name="Vandamme P."/>
            <person name="Trcek J."/>
        </authorList>
    </citation>
    <scope>NUCLEOTIDE SEQUENCE [LARGE SCALE GENOMIC DNA]</scope>
    <source>
        <strain evidence="1 2">LMG 18788</strain>
    </source>
</reference>
<keyword evidence="1" id="KW-0808">Transferase</keyword>
<dbReference type="AlphaFoldDB" id="A0A318QRP9"/>
<dbReference type="PANTHER" id="PTHR34129:SF1">
    <property type="entry name" value="DUF952 DOMAIN-CONTAINING PROTEIN"/>
    <property type="match status" value="1"/>
</dbReference>
<name>A0A318QRP9_9PROT</name>
<protein>
    <submittedName>
        <fullName evidence="1">Glutathione S-transferase</fullName>
    </submittedName>
</protein>
<dbReference type="Pfam" id="PF06108">
    <property type="entry name" value="DUF952"/>
    <property type="match status" value="1"/>
</dbReference>
<sequence length="114" mass="12211">MTEHIVYKILTAPEHEAFARAGLFKGSPADMADGFIHFSTGPQVHGTLEKHFAGQSGLMLLAIDLDLLDPTAVRWEPSRGGQLFPHLYAALPVGAVVATTAVTHDAQGRVQLPL</sequence>
<dbReference type="PANTHER" id="PTHR34129">
    <property type="entry name" value="BLR1139 PROTEIN"/>
    <property type="match status" value="1"/>
</dbReference>
<gene>
    <name evidence="1" type="ORF">CFR77_13635</name>
</gene>
<dbReference type="EMBL" id="NKUA01000024">
    <property type="protein sequence ID" value="PYD77819.1"/>
    <property type="molecule type" value="Genomic_DNA"/>
</dbReference>
<evidence type="ECO:0000313" key="2">
    <source>
        <dbReference type="Proteomes" id="UP000247814"/>
    </source>
</evidence>
<accession>A0A318QRP9</accession>
<keyword evidence="2" id="KW-1185">Reference proteome</keyword>
<evidence type="ECO:0000313" key="1">
    <source>
        <dbReference type="EMBL" id="PYD77819.1"/>
    </source>
</evidence>
<organism evidence="1 2">
    <name type="scientific">Komagataeibacter sucrofermentans</name>
    <dbReference type="NCBI Taxonomy" id="1053551"/>
    <lineage>
        <taxon>Bacteria</taxon>
        <taxon>Pseudomonadati</taxon>
        <taxon>Pseudomonadota</taxon>
        <taxon>Alphaproteobacteria</taxon>
        <taxon>Acetobacterales</taxon>
        <taxon>Acetobacteraceae</taxon>
        <taxon>Komagataeibacter</taxon>
    </lineage>
</organism>
<proteinExistence type="predicted"/>